<gene>
    <name evidence="17" type="ORF">HQ35_08130</name>
</gene>
<feature type="domain" description="TonB-dependent receptor-like beta-barrel" evidence="15">
    <location>
        <begin position="264"/>
        <end position="699"/>
    </location>
</feature>
<evidence type="ECO:0000259" key="16">
    <source>
        <dbReference type="Pfam" id="PF07715"/>
    </source>
</evidence>
<dbReference type="Pfam" id="PF00593">
    <property type="entry name" value="TonB_dep_Rec_b-barrel"/>
    <property type="match status" value="1"/>
</dbReference>
<feature type="chain" id="PRO_5001998371" description="Iron complex outermembrane recepter protein" evidence="14">
    <location>
        <begin position="25"/>
        <end position="746"/>
    </location>
</feature>
<dbReference type="PANTHER" id="PTHR32552">
    <property type="entry name" value="FERRICHROME IRON RECEPTOR-RELATED"/>
    <property type="match status" value="1"/>
</dbReference>
<evidence type="ECO:0000256" key="13">
    <source>
        <dbReference type="RuleBase" id="RU003357"/>
    </source>
</evidence>
<evidence type="ECO:0000256" key="12">
    <source>
        <dbReference type="PROSITE-ProRule" id="PRU01360"/>
    </source>
</evidence>
<evidence type="ECO:0000256" key="5">
    <source>
        <dbReference type="ARBA" id="ARBA00022692"/>
    </source>
</evidence>
<evidence type="ECO:0000313" key="18">
    <source>
        <dbReference type="Proteomes" id="UP000030125"/>
    </source>
</evidence>
<comment type="similarity">
    <text evidence="12 13">Belongs to the TonB-dependent receptor family.</text>
</comment>
<dbReference type="PROSITE" id="PS52016">
    <property type="entry name" value="TONB_DEPENDENT_REC_3"/>
    <property type="match status" value="1"/>
</dbReference>
<dbReference type="Gene3D" id="2.40.170.20">
    <property type="entry name" value="TonB-dependent receptor, beta-barrel domain"/>
    <property type="match status" value="1"/>
</dbReference>
<dbReference type="AlphaFoldDB" id="A0A0A2EP52"/>
<keyword evidence="11 12" id="KW-0998">Cell outer membrane</keyword>
<protein>
    <recommendedName>
        <fullName evidence="19">Iron complex outermembrane recepter protein</fullName>
    </recommendedName>
</protein>
<evidence type="ECO:0000256" key="2">
    <source>
        <dbReference type="ARBA" id="ARBA00022448"/>
    </source>
</evidence>
<keyword evidence="6 14" id="KW-0732">Signal</keyword>
<feature type="signal peptide" evidence="14">
    <location>
        <begin position="1"/>
        <end position="24"/>
    </location>
</feature>
<evidence type="ECO:0000256" key="6">
    <source>
        <dbReference type="ARBA" id="ARBA00022729"/>
    </source>
</evidence>
<evidence type="ECO:0000259" key="15">
    <source>
        <dbReference type="Pfam" id="PF00593"/>
    </source>
</evidence>
<dbReference type="InterPro" id="IPR036942">
    <property type="entry name" value="Beta-barrel_TonB_sf"/>
</dbReference>
<feature type="domain" description="TonB-dependent receptor plug" evidence="16">
    <location>
        <begin position="45"/>
        <end position="152"/>
    </location>
</feature>
<dbReference type="SUPFAM" id="SSF56935">
    <property type="entry name" value="Porins"/>
    <property type="match status" value="1"/>
</dbReference>
<keyword evidence="2 12" id="KW-0813">Transport</keyword>
<evidence type="ECO:0008006" key="19">
    <source>
        <dbReference type="Google" id="ProtNLM"/>
    </source>
</evidence>
<keyword evidence="5 12" id="KW-0812">Transmembrane</keyword>
<dbReference type="InterPro" id="IPR012910">
    <property type="entry name" value="Plug_dom"/>
</dbReference>
<keyword evidence="7" id="KW-0408">Iron</keyword>
<name>A0A0A2EP52_PORCN</name>
<evidence type="ECO:0000256" key="8">
    <source>
        <dbReference type="ARBA" id="ARBA00023065"/>
    </source>
</evidence>
<evidence type="ECO:0000256" key="7">
    <source>
        <dbReference type="ARBA" id="ARBA00023004"/>
    </source>
</evidence>
<dbReference type="InterPro" id="IPR000531">
    <property type="entry name" value="Beta-barrel_TonB"/>
</dbReference>
<comment type="subcellular location">
    <subcellularLocation>
        <location evidence="1 12">Cell outer membrane</location>
        <topology evidence="1 12">Multi-pass membrane protein</topology>
    </subcellularLocation>
</comment>
<dbReference type="InterPro" id="IPR039426">
    <property type="entry name" value="TonB-dep_rcpt-like"/>
</dbReference>
<dbReference type="Gene3D" id="2.170.130.10">
    <property type="entry name" value="TonB-dependent receptor, plug domain"/>
    <property type="match status" value="1"/>
</dbReference>
<sequence length="746" mass="83963">MVRKSISMLSLAILFGAMTTRLMAQEMKYDIKDEVEVLGTRPGEKTPVTQHRIKVDDLTKKSIAWDVPTLLQGTPSLVLSSDGGIMGGYTSFTIRGVDASRINITNMGVPLNDSESQTVFWANMPDYGSRLDDIVIVRGAGSSTFGAGSFGATMDMRGRRPAREAGARIATYWGSYGLNRNMVSLESGRLANGWAFSGYLSKIKSDGYVDRTGGKGTAYYFHASHRGESTSLDIIHNYGEQQTGIGWRGLSDENREIFGRRFNEAGLINPSEAKKDPSVAKYHYNTDNYNQGHTYLIFKQDLMPGLKYGATLHYTKGDGYAHEYRTGRKFKDYDLPTVDGKKRTSLIRNKHLDNDFYGAIINLDYNRNGLHLSAGVAGNSYTNHHFGTLDFVMDKTPDFIPGQEYYRNKSKKSDYSAYLKGEYTIFDNTLLYGDIMYRHITHKMNGTTDSFNDVTSKLDVLDYDLKYNFFLPKVGIHQTINRNLSVYASFAMAGKEPTRKTYTESIKSENGFISHPKPEFLMDYELGFNWKVKNFALSINGYFMDYKDQLIVSGKYSDVGEPIHVNVPKSYRTGVEASVSWDILPSLFVQSNLTLSRNIIKNYEFVEGDKNWSPLSVVLDETPIAMSPSVIFNHTIGWSPIKPLQLLLTGNYVGKRHMDNSGLEDRTLPAYYTSNLKLNYSHSLCSGRSITLSFQINNLYNQAYDNTGYVEGYYEKKGEEIIRKVGNRVVWPSAPIHFVGGVTIDI</sequence>
<keyword evidence="18" id="KW-1185">Reference proteome</keyword>
<evidence type="ECO:0000256" key="1">
    <source>
        <dbReference type="ARBA" id="ARBA00004571"/>
    </source>
</evidence>
<evidence type="ECO:0000256" key="10">
    <source>
        <dbReference type="ARBA" id="ARBA00023136"/>
    </source>
</evidence>
<evidence type="ECO:0000256" key="14">
    <source>
        <dbReference type="SAM" id="SignalP"/>
    </source>
</evidence>
<reference evidence="17 18" key="1">
    <citation type="submission" date="2014-08" db="EMBL/GenBank/DDBJ databases">
        <title>Porphyromonas cangingivalis strain:COT-109_OH1386 Genome sequencing.</title>
        <authorList>
            <person name="Wallis C."/>
            <person name="Deusch O."/>
            <person name="O'Flynn C."/>
            <person name="Davis I."/>
            <person name="Jospin G."/>
            <person name="Darling A.E."/>
            <person name="Coil D.A."/>
            <person name="Alexiev A."/>
            <person name="Horsfall A."/>
            <person name="Kirkwood N."/>
            <person name="Harris S."/>
            <person name="Eisen J.A."/>
        </authorList>
    </citation>
    <scope>NUCLEOTIDE SEQUENCE [LARGE SCALE GENOMIC DNA]</scope>
    <source>
        <strain evidence="18">COT-109 OH1386</strain>
    </source>
</reference>
<comment type="caution">
    <text evidence="17">The sequence shown here is derived from an EMBL/GenBank/DDBJ whole genome shotgun (WGS) entry which is preliminary data.</text>
</comment>
<dbReference type="Proteomes" id="UP000030125">
    <property type="component" value="Unassembled WGS sequence"/>
</dbReference>
<evidence type="ECO:0000256" key="3">
    <source>
        <dbReference type="ARBA" id="ARBA00022452"/>
    </source>
</evidence>
<dbReference type="RefSeq" id="WP_036852362.1">
    <property type="nucleotide sequence ID" value="NZ_JQJD01000051.1"/>
</dbReference>
<proteinExistence type="inferred from homology"/>
<keyword evidence="8" id="KW-0406">Ion transport</keyword>
<keyword evidence="4" id="KW-0410">Iron transport</keyword>
<dbReference type="STRING" id="36874.HQ34_01940"/>
<dbReference type="GO" id="GO:0015344">
    <property type="term" value="F:siderophore uptake transmembrane transporter activity"/>
    <property type="evidence" value="ECO:0007669"/>
    <property type="project" value="TreeGrafter"/>
</dbReference>
<evidence type="ECO:0000313" key="17">
    <source>
        <dbReference type="EMBL" id="KGN79260.1"/>
    </source>
</evidence>
<accession>A0A0A2EP52</accession>
<dbReference type="Pfam" id="PF07715">
    <property type="entry name" value="Plug"/>
    <property type="match status" value="1"/>
</dbReference>
<keyword evidence="9 13" id="KW-0798">TonB box</keyword>
<dbReference type="InterPro" id="IPR037066">
    <property type="entry name" value="Plug_dom_sf"/>
</dbReference>
<keyword evidence="10 12" id="KW-0472">Membrane</keyword>
<organism evidence="17 18">
    <name type="scientific">Porphyromonas cangingivalis</name>
    <dbReference type="NCBI Taxonomy" id="36874"/>
    <lineage>
        <taxon>Bacteria</taxon>
        <taxon>Pseudomonadati</taxon>
        <taxon>Bacteroidota</taxon>
        <taxon>Bacteroidia</taxon>
        <taxon>Bacteroidales</taxon>
        <taxon>Porphyromonadaceae</taxon>
        <taxon>Porphyromonas</taxon>
    </lineage>
</organism>
<keyword evidence="3 12" id="KW-1134">Transmembrane beta strand</keyword>
<dbReference type="eggNOG" id="COG4771">
    <property type="taxonomic scope" value="Bacteria"/>
</dbReference>
<dbReference type="PANTHER" id="PTHR32552:SF68">
    <property type="entry name" value="FERRICHROME OUTER MEMBRANE TRANSPORTER_PHAGE RECEPTOR"/>
    <property type="match status" value="1"/>
</dbReference>
<evidence type="ECO:0000256" key="9">
    <source>
        <dbReference type="ARBA" id="ARBA00023077"/>
    </source>
</evidence>
<dbReference type="GO" id="GO:0009279">
    <property type="term" value="C:cell outer membrane"/>
    <property type="evidence" value="ECO:0007669"/>
    <property type="project" value="UniProtKB-SubCell"/>
</dbReference>
<dbReference type="EMBL" id="JQJD01000051">
    <property type="protein sequence ID" value="KGN79260.1"/>
    <property type="molecule type" value="Genomic_DNA"/>
</dbReference>
<evidence type="ECO:0000256" key="11">
    <source>
        <dbReference type="ARBA" id="ARBA00023237"/>
    </source>
</evidence>
<evidence type="ECO:0000256" key="4">
    <source>
        <dbReference type="ARBA" id="ARBA00022496"/>
    </source>
</evidence>